<sequence>MVEIYRRRIQIAPVGFEVDRVVIPAIKEKAEKVYLMVHKDRSKDKATKYATAIQRKLKAKNIETELVYCDWENIEEITRVARDLILKESSNEVAINLASGSKNHAIGLDRACMTFRKRKHIHPFYPEAEKWTAWKYPKQQSTGVKKIKQIPIHRIIVPEPELTVALKAIKQDAVDIPMHKGKKGVKKKDLAKSLYGDSSKVNLTKLQRNITQKLEKTWRAVEIIQVGQSDWISLTDEGKYLRYVLKHEETY</sequence>
<name>A0A075HH11_9ARCH</name>
<dbReference type="Gene3D" id="3.40.50.10770">
    <property type="entry name" value="Hypothetical protein VC1899 like domain (Restriction endonuclease-like)"/>
    <property type="match status" value="1"/>
</dbReference>
<dbReference type="Pfam" id="PF22665">
    <property type="entry name" value="WHD_DUF6293"/>
    <property type="match status" value="1"/>
</dbReference>
<reference evidence="3" key="1">
    <citation type="journal article" date="2014" name="Genome Biol. Evol.">
        <title>Pangenome evidence for extensive interdomain horizontal transfer affecting lineage core and shell genes in uncultured planktonic thaumarchaeota and euryarchaeota.</title>
        <authorList>
            <person name="Deschamps P."/>
            <person name="Zivanovic Y."/>
            <person name="Moreira D."/>
            <person name="Rodriguez-Valera F."/>
            <person name="Lopez-Garcia P."/>
        </authorList>
    </citation>
    <scope>NUCLEOTIDE SEQUENCE</scope>
</reference>
<feature type="domain" description="HFX-2341-like N-terminal" evidence="1">
    <location>
        <begin position="8"/>
        <end position="130"/>
    </location>
</feature>
<proteinExistence type="predicted"/>
<dbReference type="InterPro" id="IPR046260">
    <property type="entry name" value="HFX_2341-like_N"/>
</dbReference>
<evidence type="ECO:0000313" key="3">
    <source>
        <dbReference type="EMBL" id="AIF14425.1"/>
    </source>
</evidence>
<dbReference type="AlphaFoldDB" id="A0A075HH11"/>
<dbReference type="InterPro" id="IPR054162">
    <property type="entry name" value="DUF6293_C"/>
</dbReference>
<organism evidence="3">
    <name type="scientific">uncultured marine thaumarchaeote KM3_67_B11</name>
    <dbReference type="NCBI Taxonomy" id="1456234"/>
    <lineage>
        <taxon>Archaea</taxon>
        <taxon>Nitrososphaerota</taxon>
        <taxon>environmental samples</taxon>
    </lineage>
</organism>
<evidence type="ECO:0000259" key="2">
    <source>
        <dbReference type="Pfam" id="PF22665"/>
    </source>
</evidence>
<dbReference type="Pfam" id="PF19810">
    <property type="entry name" value="HFX_2341_N"/>
    <property type="match status" value="1"/>
</dbReference>
<evidence type="ECO:0000259" key="1">
    <source>
        <dbReference type="Pfam" id="PF19810"/>
    </source>
</evidence>
<feature type="domain" description="DUF6293" evidence="2">
    <location>
        <begin position="150"/>
        <end position="241"/>
    </location>
</feature>
<protein>
    <submittedName>
        <fullName evidence="3">Capsule polysaccharide export protein</fullName>
    </submittedName>
</protein>
<accession>A0A075HH11</accession>
<dbReference type="EMBL" id="KF901001">
    <property type="protein sequence ID" value="AIF14425.1"/>
    <property type="molecule type" value="Genomic_DNA"/>
</dbReference>